<dbReference type="Pfam" id="PF04218">
    <property type="entry name" value="CENP-B_N"/>
    <property type="match status" value="1"/>
</dbReference>
<dbReference type="AlphaFoldDB" id="A0A9D4Q5A5"/>
<name>A0A9D4Q5A5_RHISA</name>
<sequence length="249" mass="28021">MSRPKQCKSLTLERKVALIKEVEKAGRSKSCIAKEFGIPLSTLSTVLKNKQKDLEGIEQSFSSKCKRIRASKFPDVEAALGLFDFPCSGSQTAARGLRRAARGCRHSIIIIVTLAQRALCRLLHLRPVDTAASADEFVWLLQAIVELLHAYDVIEEESGDVEHHTISLLLARLMSVLPAQNRSGRRASPRAARWLPEREKRTRLRQRSGKWAELQRCRRAAREKRTSGRLSGSPLAAVWQPERIIEEAH</sequence>
<dbReference type="GO" id="GO:0003677">
    <property type="term" value="F:DNA binding"/>
    <property type="evidence" value="ECO:0007669"/>
    <property type="project" value="UniProtKB-UniRule"/>
</dbReference>
<dbReference type="Proteomes" id="UP000821837">
    <property type="component" value="Unassembled WGS sequence"/>
</dbReference>
<comment type="caution">
    <text evidence="4">The sequence shown here is derived from an EMBL/GenBank/DDBJ whole genome shotgun (WGS) entry which is preliminary data.</text>
</comment>
<dbReference type="SUPFAM" id="SSF46689">
    <property type="entry name" value="Homeodomain-like"/>
    <property type="match status" value="1"/>
</dbReference>
<evidence type="ECO:0000313" key="5">
    <source>
        <dbReference type="Proteomes" id="UP000821837"/>
    </source>
</evidence>
<reference evidence="4" key="2">
    <citation type="submission" date="2021-09" db="EMBL/GenBank/DDBJ databases">
        <authorList>
            <person name="Jia N."/>
            <person name="Wang J."/>
            <person name="Shi W."/>
            <person name="Du L."/>
            <person name="Sun Y."/>
            <person name="Zhan W."/>
            <person name="Jiang J."/>
            <person name="Wang Q."/>
            <person name="Zhang B."/>
            <person name="Ji P."/>
            <person name="Sakyi L.B."/>
            <person name="Cui X."/>
            <person name="Yuan T."/>
            <person name="Jiang B."/>
            <person name="Yang W."/>
            <person name="Lam T.T.-Y."/>
            <person name="Chang Q."/>
            <person name="Ding S."/>
            <person name="Wang X."/>
            <person name="Zhu J."/>
            <person name="Ruan X."/>
            <person name="Zhao L."/>
            <person name="Wei J."/>
            <person name="Que T."/>
            <person name="Du C."/>
            <person name="Cheng J."/>
            <person name="Dai P."/>
            <person name="Han X."/>
            <person name="Huang E."/>
            <person name="Gao Y."/>
            <person name="Liu J."/>
            <person name="Shao H."/>
            <person name="Ye R."/>
            <person name="Li L."/>
            <person name="Wei W."/>
            <person name="Wang X."/>
            <person name="Wang C."/>
            <person name="Huo Q."/>
            <person name="Li W."/>
            <person name="Guo W."/>
            <person name="Chen H."/>
            <person name="Chen S."/>
            <person name="Zhou L."/>
            <person name="Zhou L."/>
            <person name="Ni X."/>
            <person name="Tian J."/>
            <person name="Zhou Y."/>
            <person name="Sheng Y."/>
            <person name="Liu T."/>
            <person name="Pan Y."/>
            <person name="Xia L."/>
            <person name="Li J."/>
            <person name="Zhao F."/>
            <person name="Cao W."/>
        </authorList>
    </citation>
    <scope>NUCLEOTIDE SEQUENCE</scope>
    <source>
        <strain evidence="4">Rsan-2018</strain>
        <tissue evidence="4">Larvae</tissue>
    </source>
</reference>
<feature type="domain" description="HTH psq-type" evidence="3">
    <location>
        <begin position="1"/>
        <end position="53"/>
    </location>
</feature>
<dbReference type="InterPro" id="IPR009057">
    <property type="entry name" value="Homeodomain-like_sf"/>
</dbReference>
<evidence type="ECO:0000313" key="4">
    <source>
        <dbReference type="EMBL" id="KAH7968223.1"/>
    </source>
</evidence>
<evidence type="ECO:0000256" key="1">
    <source>
        <dbReference type="ARBA" id="ARBA00004123"/>
    </source>
</evidence>
<dbReference type="GO" id="GO:0005634">
    <property type="term" value="C:nucleus"/>
    <property type="evidence" value="ECO:0007669"/>
    <property type="project" value="UniProtKB-SubCell"/>
</dbReference>
<dbReference type="EMBL" id="JABSTV010001248">
    <property type="protein sequence ID" value="KAH7968223.1"/>
    <property type="molecule type" value="Genomic_DNA"/>
</dbReference>
<comment type="subcellular location">
    <subcellularLocation>
        <location evidence="1 2">Nucleus</location>
    </subcellularLocation>
</comment>
<dbReference type="VEuPathDB" id="VectorBase:RSAN_047227"/>
<dbReference type="PROSITE" id="PS50960">
    <property type="entry name" value="HTH_PSQ"/>
    <property type="match status" value="1"/>
</dbReference>
<dbReference type="Gene3D" id="1.10.10.60">
    <property type="entry name" value="Homeodomain-like"/>
    <property type="match status" value="1"/>
</dbReference>
<feature type="DNA-binding region" description="H-T-H motif" evidence="2">
    <location>
        <begin position="29"/>
        <end position="49"/>
    </location>
</feature>
<keyword evidence="5" id="KW-1185">Reference proteome</keyword>
<dbReference type="InterPro" id="IPR007889">
    <property type="entry name" value="HTH_Psq"/>
</dbReference>
<keyword evidence="2" id="KW-0238">DNA-binding</keyword>
<evidence type="ECO:0000259" key="3">
    <source>
        <dbReference type="PROSITE" id="PS50960"/>
    </source>
</evidence>
<accession>A0A9D4Q5A5</accession>
<keyword evidence="2" id="KW-0539">Nucleus</keyword>
<protein>
    <recommendedName>
        <fullName evidence="3">HTH psq-type domain-containing protein</fullName>
    </recommendedName>
</protein>
<reference evidence="4" key="1">
    <citation type="journal article" date="2020" name="Cell">
        <title>Large-Scale Comparative Analyses of Tick Genomes Elucidate Their Genetic Diversity and Vector Capacities.</title>
        <authorList>
            <consortium name="Tick Genome and Microbiome Consortium (TIGMIC)"/>
            <person name="Jia N."/>
            <person name="Wang J."/>
            <person name="Shi W."/>
            <person name="Du L."/>
            <person name="Sun Y."/>
            <person name="Zhan W."/>
            <person name="Jiang J.F."/>
            <person name="Wang Q."/>
            <person name="Zhang B."/>
            <person name="Ji P."/>
            <person name="Bell-Sakyi L."/>
            <person name="Cui X.M."/>
            <person name="Yuan T.T."/>
            <person name="Jiang B.G."/>
            <person name="Yang W.F."/>
            <person name="Lam T.T."/>
            <person name="Chang Q.C."/>
            <person name="Ding S.J."/>
            <person name="Wang X.J."/>
            <person name="Zhu J.G."/>
            <person name="Ruan X.D."/>
            <person name="Zhao L."/>
            <person name="Wei J.T."/>
            <person name="Ye R.Z."/>
            <person name="Que T.C."/>
            <person name="Du C.H."/>
            <person name="Zhou Y.H."/>
            <person name="Cheng J.X."/>
            <person name="Dai P.F."/>
            <person name="Guo W.B."/>
            <person name="Han X.H."/>
            <person name="Huang E.J."/>
            <person name="Li L.F."/>
            <person name="Wei W."/>
            <person name="Gao Y.C."/>
            <person name="Liu J.Z."/>
            <person name="Shao H.Z."/>
            <person name="Wang X."/>
            <person name="Wang C.C."/>
            <person name="Yang T.C."/>
            <person name="Huo Q.B."/>
            <person name="Li W."/>
            <person name="Chen H.Y."/>
            <person name="Chen S.E."/>
            <person name="Zhou L.G."/>
            <person name="Ni X.B."/>
            <person name="Tian J.H."/>
            <person name="Sheng Y."/>
            <person name="Liu T."/>
            <person name="Pan Y.S."/>
            <person name="Xia L.Y."/>
            <person name="Li J."/>
            <person name="Zhao F."/>
            <person name="Cao W.C."/>
        </authorList>
    </citation>
    <scope>NUCLEOTIDE SEQUENCE</scope>
    <source>
        <strain evidence="4">Rsan-2018</strain>
    </source>
</reference>
<organism evidence="4 5">
    <name type="scientific">Rhipicephalus sanguineus</name>
    <name type="common">Brown dog tick</name>
    <name type="synonym">Ixodes sanguineus</name>
    <dbReference type="NCBI Taxonomy" id="34632"/>
    <lineage>
        <taxon>Eukaryota</taxon>
        <taxon>Metazoa</taxon>
        <taxon>Ecdysozoa</taxon>
        <taxon>Arthropoda</taxon>
        <taxon>Chelicerata</taxon>
        <taxon>Arachnida</taxon>
        <taxon>Acari</taxon>
        <taxon>Parasitiformes</taxon>
        <taxon>Ixodida</taxon>
        <taxon>Ixodoidea</taxon>
        <taxon>Ixodidae</taxon>
        <taxon>Rhipicephalinae</taxon>
        <taxon>Rhipicephalus</taxon>
        <taxon>Rhipicephalus</taxon>
    </lineage>
</organism>
<evidence type="ECO:0000256" key="2">
    <source>
        <dbReference type="PROSITE-ProRule" id="PRU00320"/>
    </source>
</evidence>
<proteinExistence type="predicted"/>
<gene>
    <name evidence="4" type="ORF">HPB52_007036</name>
</gene>